<protein>
    <recommendedName>
        <fullName evidence="2">Chitin-binding type-2 domain-containing protein</fullName>
    </recommendedName>
</protein>
<dbReference type="EMBL" id="CAXKWB010025608">
    <property type="protein sequence ID" value="CAL4128407.1"/>
    <property type="molecule type" value="Genomic_DNA"/>
</dbReference>
<dbReference type="AlphaFoldDB" id="A0AAV2RP14"/>
<dbReference type="GO" id="GO:0005576">
    <property type="term" value="C:extracellular region"/>
    <property type="evidence" value="ECO:0007669"/>
    <property type="project" value="InterPro"/>
</dbReference>
<accession>A0AAV2RP14</accession>
<dbReference type="InterPro" id="IPR036508">
    <property type="entry name" value="Chitin-bd_dom_sf"/>
</dbReference>
<proteinExistence type="predicted"/>
<organism evidence="3 4">
    <name type="scientific">Meganyctiphanes norvegica</name>
    <name type="common">Northern krill</name>
    <name type="synonym">Thysanopoda norvegica</name>
    <dbReference type="NCBI Taxonomy" id="48144"/>
    <lineage>
        <taxon>Eukaryota</taxon>
        <taxon>Metazoa</taxon>
        <taxon>Ecdysozoa</taxon>
        <taxon>Arthropoda</taxon>
        <taxon>Crustacea</taxon>
        <taxon>Multicrustacea</taxon>
        <taxon>Malacostraca</taxon>
        <taxon>Eumalacostraca</taxon>
        <taxon>Eucarida</taxon>
        <taxon>Euphausiacea</taxon>
        <taxon>Euphausiidae</taxon>
        <taxon>Meganyctiphanes</taxon>
    </lineage>
</organism>
<reference evidence="3 4" key="1">
    <citation type="submission" date="2024-05" db="EMBL/GenBank/DDBJ databases">
        <authorList>
            <person name="Wallberg A."/>
        </authorList>
    </citation>
    <scope>NUCLEOTIDE SEQUENCE [LARGE SCALE GENOMIC DNA]</scope>
</reference>
<feature type="non-terminal residue" evidence="3">
    <location>
        <position position="1"/>
    </location>
</feature>
<dbReference type="InterPro" id="IPR002557">
    <property type="entry name" value="Chitin-bd_dom"/>
</dbReference>
<dbReference type="Proteomes" id="UP001497623">
    <property type="component" value="Unassembled WGS sequence"/>
</dbReference>
<keyword evidence="1" id="KW-0732">Signal</keyword>
<dbReference type="SMART" id="SM00494">
    <property type="entry name" value="ChtBD2"/>
    <property type="match status" value="1"/>
</dbReference>
<evidence type="ECO:0000259" key="2">
    <source>
        <dbReference type="SMART" id="SM00494"/>
    </source>
</evidence>
<feature type="domain" description="Chitin-binding type-2" evidence="2">
    <location>
        <begin position="43"/>
        <end position="99"/>
    </location>
</feature>
<evidence type="ECO:0000313" key="3">
    <source>
        <dbReference type="EMBL" id="CAL4128407.1"/>
    </source>
</evidence>
<dbReference type="GO" id="GO:0008061">
    <property type="term" value="F:chitin binding"/>
    <property type="evidence" value="ECO:0007669"/>
    <property type="project" value="InterPro"/>
</dbReference>
<evidence type="ECO:0000313" key="4">
    <source>
        <dbReference type="Proteomes" id="UP001497623"/>
    </source>
</evidence>
<evidence type="ECO:0000256" key="1">
    <source>
        <dbReference type="SAM" id="SignalP"/>
    </source>
</evidence>
<comment type="caution">
    <text evidence="3">The sequence shown here is derived from an EMBL/GenBank/DDBJ whole genome shotgun (WGS) entry which is preliminary data.</text>
</comment>
<feature type="signal peptide" evidence="1">
    <location>
        <begin position="1"/>
        <end position="33"/>
    </location>
</feature>
<keyword evidence="4" id="KW-1185">Reference proteome</keyword>
<gene>
    <name evidence="3" type="ORF">MNOR_LOCUS26083</name>
</gene>
<sequence length="107" mass="11906">ALVVDHSVRNQFYHTDTNMKLFVTLFLVGLAQAAVFRDDSHGFECHAVGAFPDPDCLGFHVCQMGDGDGLIESFYECAEGTMYDFQHKKCTAEAFECPTPVNKPIKI</sequence>
<feature type="chain" id="PRO_5043909675" description="Chitin-binding type-2 domain-containing protein" evidence="1">
    <location>
        <begin position="34"/>
        <end position="107"/>
    </location>
</feature>
<name>A0AAV2RP14_MEGNR</name>
<dbReference type="SUPFAM" id="SSF57625">
    <property type="entry name" value="Invertebrate chitin-binding proteins"/>
    <property type="match status" value="1"/>
</dbReference>